<evidence type="ECO:0000313" key="2">
    <source>
        <dbReference type="EMBL" id="MED6232766.1"/>
    </source>
</evidence>
<gene>
    <name evidence="2" type="ORF">ATANTOWER_002192</name>
</gene>
<protein>
    <submittedName>
        <fullName evidence="2">Uncharacterized protein</fullName>
    </submittedName>
</protein>
<keyword evidence="3" id="KW-1185">Reference proteome</keyword>
<sequence>MGVATPGLPSSSGPTVFQVIFCSSCREFWACLEVNFQCDVAGKPPRRGIRWTTETHSFQFEEARDLLQASSDGRPSASKTEGQFSQFQPQDLVPSARIQILGP</sequence>
<evidence type="ECO:0000313" key="3">
    <source>
        <dbReference type="Proteomes" id="UP001345963"/>
    </source>
</evidence>
<feature type="region of interest" description="Disordered" evidence="1">
    <location>
        <begin position="68"/>
        <end position="90"/>
    </location>
</feature>
<dbReference type="EMBL" id="JAHUTI010001222">
    <property type="protein sequence ID" value="MED6232766.1"/>
    <property type="molecule type" value="Genomic_DNA"/>
</dbReference>
<name>A0ABU7A3V3_9TELE</name>
<evidence type="ECO:0000256" key="1">
    <source>
        <dbReference type="SAM" id="MobiDB-lite"/>
    </source>
</evidence>
<reference evidence="2 3" key="1">
    <citation type="submission" date="2021-07" db="EMBL/GenBank/DDBJ databases">
        <authorList>
            <person name="Palmer J.M."/>
        </authorList>
    </citation>
    <scope>NUCLEOTIDE SEQUENCE [LARGE SCALE GENOMIC DNA]</scope>
    <source>
        <strain evidence="2 3">AT_MEX2019</strain>
        <tissue evidence="2">Muscle</tissue>
    </source>
</reference>
<comment type="caution">
    <text evidence="2">The sequence shown here is derived from an EMBL/GenBank/DDBJ whole genome shotgun (WGS) entry which is preliminary data.</text>
</comment>
<feature type="compositionally biased region" description="Polar residues" evidence="1">
    <location>
        <begin position="68"/>
        <end position="89"/>
    </location>
</feature>
<accession>A0ABU7A3V3</accession>
<dbReference type="Proteomes" id="UP001345963">
    <property type="component" value="Unassembled WGS sequence"/>
</dbReference>
<organism evidence="2 3">
    <name type="scientific">Ataeniobius toweri</name>
    <dbReference type="NCBI Taxonomy" id="208326"/>
    <lineage>
        <taxon>Eukaryota</taxon>
        <taxon>Metazoa</taxon>
        <taxon>Chordata</taxon>
        <taxon>Craniata</taxon>
        <taxon>Vertebrata</taxon>
        <taxon>Euteleostomi</taxon>
        <taxon>Actinopterygii</taxon>
        <taxon>Neopterygii</taxon>
        <taxon>Teleostei</taxon>
        <taxon>Neoteleostei</taxon>
        <taxon>Acanthomorphata</taxon>
        <taxon>Ovalentaria</taxon>
        <taxon>Atherinomorphae</taxon>
        <taxon>Cyprinodontiformes</taxon>
        <taxon>Goodeidae</taxon>
        <taxon>Ataeniobius</taxon>
    </lineage>
</organism>
<proteinExistence type="predicted"/>